<protein>
    <recommendedName>
        <fullName evidence="1">Schlafen AlbA-2 domain-containing protein</fullName>
    </recommendedName>
</protein>
<name>D3BF85_HETP5</name>
<feature type="domain" description="Schlafen AlbA-2" evidence="1">
    <location>
        <begin position="216"/>
        <end position="338"/>
    </location>
</feature>
<evidence type="ECO:0000313" key="2">
    <source>
        <dbReference type="EMBL" id="EFA79799.1"/>
    </source>
</evidence>
<dbReference type="Pfam" id="PF04326">
    <property type="entry name" value="SLFN_AlbA_2"/>
    <property type="match status" value="1"/>
</dbReference>
<dbReference type="InterPro" id="IPR038461">
    <property type="entry name" value="Schlafen_AlbA_2_dom_sf"/>
</dbReference>
<dbReference type="InParanoid" id="D3BF85"/>
<dbReference type="EMBL" id="ADBJ01000031">
    <property type="protein sequence ID" value="EFA79799.1"/>
    <property type="molecule type" value="Genomic_DNA"/>
</dbReference>
<sequence>MNSNKIEDKNPISRFYEANDILKLKLSFSENTLKINLESRTVTFSSDKTRRREIKADLCQQAWDKLLKGLYNEYTPRAPQFNNLGSLFNHICHKNQYTAKYDKSLEGDKHRCILKIQPHSEILKSNEFHSDLFSSSKKSKDHAVEKAIIHLMTKFTWVYEFVKALPDGERSRVPIASPFDEPVEGQHLTRNGTKLTENRNLELKAFTRDFKETLNHHIHGKTSLGKETKNVTYYLAAFLNSNCPGQYIIGVTDKGIVQGVPMNNKEKDDLLNALDKVLENTYPSLLGSNFLNVTFPKVKDCDTPDEATAEKVPRYLVVVEIRPNEGPHYPYFPDKKKSIAPKKGEASTYDMNPVELVEMIINAKVAEGDVSTTGGVTTNDVPAIDSTNTGVTTSGSTSSHATTITPTGILHSLINYCSMMLMMISCSNSLEE</sequence>
<evidence type="ECO:0000313" key="3">
    <source>
        <dbReference type="Proteomes" id="UP000001396"/>
    </source>
</evidence>
<organism evidence="2 3">
    <name type="scientific">Heterostelium pallidum (strain ATCC 26659 / Pp 5 / PN500)</name>
    <name type="common">Cellular slime mold</name>
    <name type="synonym">Polysphondylium pallidum</name>
    <dbReference type="NCBI Taxonomy" id="670386"/>
    <lineage>
        <taxon>Eukaryota</taxon>
        <taxon>Amoebozoa</taxon>
        <taxon>Evosea</taxon>
        <taxon>Eumycetozoa</taxon>
        <taxon>Dictyostelia</taxon>
        <taxon>Acytosteliales</taxon>
        <taxon>Acytosteliaceae</taxon>
        <taxon>Heterostelium</taxon>
    </lineage>
</organism>
<dbReference type="Gene3D" id="3.30.950.30">
    <property type="entry name" value="Schlafen, AAA domain"/>
    <property type="match status" value="1"/>
</dbReference>
<dbReference type="Proteomes" id="UP000001396">
    <property type="component" value="Unassembled WGS sequence"/>
</dbReference>
<reference evidence="2 3" key="1">
    <citation type="journal article" date="2011" name="Genome Res.">
        <title>Phylogeny-wide analysis of social amoeba genomes highlights ancient origins for complex intercellular communication.</title>
        <authorList>
            <person name="Heidel A.J."/>
            <person name="Lawal H.M."/>
            <person name="Felder M."/>
            <person name="Schilde C."/>
            <person name="Helps N.R."/>
            <person name="Tunggal B."/>
            <person name="Rivero F."/>
            <person name="John U."/>
            <person name="Schleicher M."/>
            <person name="Eichinger L."/>
            <person name="Platzer M."/>
            <person name="Noegel A.A."/>
            <person name="Schaap P."/>
            <person name="Gloeckner G."/>
        </authorList>
    </citation>
    <scope>NUCLEOTIDE SEQUENCE [LARGE SCALE GENOMIC DNA]</scope>
    <source>
        <strain evidence="3">ATCC 26659 / Pp 5 / PN500</strain>
    </source>
</reference>
<accession>D3BF85</accession>
<dbReference type="InterPro" id="IPR007421">
    <property type="entry name" value="Schlafen_AlbA_2_dom"/>
</dbReference>
<dbReference type="GeneID" id="31362100"/>
<evidence type="ECO:0000259" key="1">
    <source>
        <dbReference type="Pfam" id="PF04326"/>
    </source>
</evidence>
<dbReference type="RefSeq" id="XP_020431920.1">
    <property type="nucleotide sequence ID" value="XM_020577472.1"/>
</dbReference>
<dbReference type="AlphaFoldDB" id="D3BF85"/>
<comment type="caution">
    <text evidence="2">The sequence shown here is derived from an EMBL/GenBank/DDBJ whole genome shotgun (WGS) entry which is preliminary data.</text>
</comment>
<proteinExistence type="predicted"/>
<keyword evidence="3" id="KW-1185">Reference proteome</keyword>
<gene>
    <name evidence="2" type="ORF">PPL_06618</name>
</gene>